<name>A0A0N9W015_PSEFL</name>
<reference evidence="2" key="1">
    <citation type="submission" date="2015-09" db="EMBL/GenBank/DDBJ databases">
        <title>Whole genome sequence of Pseudomonas fluorescens FW300-N2E3.</title>
        <authorList>
            <person name="Ray J."/>
            <person name="Melnyk R."/>
            <person name="Deutschbauer A."/>
        </authorList>
    </citation>
    <scope>NUCLEOTIDE SEQUENCE [LARGE SCALE GENOMIC DNA]</scope>
    <source>
        <strain evidence="2">FW300-N2E3</strain>
    </source>
</reference>
<proteinExistence type="predicted"/>
<gene>
    <name evidence="1" type="ORF">AO353_01015</name>
</gene>
<protein>
    <submittedName>
        <fullName evidence="1">Uncharacterized protein</fullName>
    </submittedName>
</protein>
<accession>A0A0N9W015</accession>
<evidence type="ECO:0000313" key="2">
    <source>
        <dbReference type="Proteomes" id="UP000066487"/>
    </source>
</evidence>
<dbReference type="Proteomes" id="UP000066487">
    <property type="component" value="Chromosome"/>
</dbReference>
<dbReference type="AlphaFoldDB" id="A0A0N9W015"/>
<reference evidence="1 2" key="2">
    <citation type="journal article" date="2018" name="Nature">
        <title>Mutant phenotypes for thousands of bacterial genes of unknown function.</title>
        <authorList>
            <person name="Price M.N."/>
            <person name="Wetmore K.M."/>
            <person name="Waters R.J."/>
            <person name="Callaghan M."/>
            <person name="Ray J."/>
            <person name="Liu H."/>
            <person name="Kuehl J.V."/>
            <person name="Melnyk R.A."/>
            <person name="Lamson J.S."/>
            <person name="Suh Y."/>
            <person name="Carlson H.K."/>
            <person name="Esquivel Z."/>
            <person name="Sadeeshkumar H."/>
            <person name="Chakraborty R."/>
            <person name="Zane G.M."/>
            <person name="Rubin B.E."/>
            <person name="Wall J.D."/>
            <person name="Visel A."/>
            <person name="Bristow J."/>
            <person name="Blow M.J."/>
            <person name="Arkin A.P."/>
            <person name="Deutschbauer A.M."/>
        </authorList>
    </citation>
    <scope>NUCLEOTIDE SEQUENCE [LARGE SCALE GENOMIC DNA]</scope>
    <source>
        <strain evidence="1 2">FW300-N2E3</strain>
    </source>
</reference>
<evidence type="ECO:0000313" key="1">
    <source>
        <dbReference type="EMBL" id="ALH99688.1"/>
    </source>
</evidence>
<organism evidence="1 2">
    <name type="scientific">Pseudomonas fluorescens</name>
    <dbReference type="NCBI Taxonomy" id="294"/>
    <lineage>
        <taxon>Bacteria</taxon>
        <taxon>Pseudomonadati</taxon>
        <taxon>Pseudomonadota</taxon>
        <taxon>Gammaproteobacteria</taxon>
        <taxon>Pseudomonadales</taxon>
        <taxon>Pseudomonadaceae</taxon>
        <taxon>Pseudomonas</taxon>
    </lineage>
</organism>
<sequence length="59" mass="6928">MWKSSRHLLHQGLLMFCDDRDAAHLMQDIATRFATKRQQIQNIPRPKKGRVNDSATKYC</sequence>
<dbReference type="EMBL" id="CP012830">
    <property type="protein sequence ID" value="ALH99688.1"/>
    <property type="molecule type" value="Genomic_DNA"/>
</dbReference>